<dbReference type="GO" id="GO:0045087">
    <property type="term" value="P:innate immune response"/>
    <property type="evidence" value="ECO:0007669"/>
    <property type="project" value="UniProtKB-KW"/>
</dbReference>
<evidence type="ECO:0000256" key="18">
    <source>
        <dbReference type="ARBA" id="ARBA00022840"/>
    </source>
</evidence>
<evidence type="ECO:0000256" key="34">
    <source>
        <dbReference type="ARBA" id="ARBA00045987"/>
    </source>
</evidence>
<evidence type="ECO:0000256" key="13">
    <source>
        <dbReference type="ARBA" id="ARBA00022588"/>
    </source>
</evidence>
<dbReference type="InterPro" id="IPR029495">
    <property type="entry name" value="NACHT-assoc"/>
</dbReference>
<keyword evidence="24" id="KW-0472">Membrane</keyword>
<evidence type="ECO:0000256" key="20">
    <source>
        <dbReference type="ARBA" id="ARBA00022859"/>
    </source>
</evidence>
<evidence type="ECO:0000256" key="19">
    <source>
        <dbReference type="ARBA" id="ARBA00022843"/>
    </source>
</evidence>
<evidence type="ECO:0000313" key="40">
    <source>
        <dbReference type="Proteomes" id="UP000694380"/>
    </source>
</evidence>
<organism evidence="39 40">
    <name type="scientific">Chrysemys picta bellii</name>
    <name type="common">Western painted turtle</name>
    <name type="synonym">Emys bellii</name>
    <dbReference type="NCBI Taxonomy" id="8478"/>
    <lineage>
        <taxon>Eukaryota</taxon>
        <taxon>Metazoa</taxon>
        <taxon>Chordata</taxon>
        <taxon>Craniata</taxon>
        <taxon>Vertebrata</taxon>
        <taxon>Euteleostomi</taxon>
        <taxon>Archelosauria</taxon>
        <taxon>Testudinata</taxon>
        <taxon>Testudines</taxon>
        <taxon>Cryptodira</taxon>
        <taxon>Durocryptodira</taxon>
        <taxon>Testudinoidea</taxon>
        <taxon>Emydidae</taxon>
        <taxon>Chrysemys</taxon>
    </lineage>
</organism>
<dbReference type="GO" id="GO:0061702">
    <property type="term" value="C:canonical inflammasome complex"/>
    <property type="evidence" value="ECO:0007669"/>
    <property type="project" value="UniProtKB-SubCell"/>
</dbReference>
<name>A0A8C3HCL1_CHRPI</name>
<evidence type="ECO:0000313" key="39">
    <source>
        <dbReference type="Ensembl" id="ENSCPBP00000016024.1"/>
    </source>
</evidence>
<keyword evidence="14" id="KW-0677">Repeat</keyword>
<evidence type="ECO:0000256" key="7">
    <source>
        <dbReference type="ARBA" id="ARBA00004613"/>
    </source>
</evidence>
<reference evidence="39" key="2">
    <citation type="submission" date="2025-05" db="UniProtKB">
        <authorList>
            <consortium name="Ensembl"/>
        </authorList>
    </citation>
    <scope>IDENTIFICATION</scope>
</reference>
<evidence type="ECO:0000256" key="28">
    <source>
        <dbReference type="ARBA" id="ARBA00023198"/>
    </source>
</evidence>
<dbReference type="Proteomes" id="UP000694380">
    <property type="component" value="Chromosome 3"/>
</dbReference>
<gene>
    <name evidence="39" type="primary">LOC101950860</name>
</gene>
<keyword evidence="13" id="KW-0399">Innate immunity</keyword>
<keyword evidence="20" id="KW-0391">Immunity</keyword>
<comment type="catalytic activity">
    <reaction evidence="35">
        <text>ATP + H2O = ADP + phosphate + H(+)</text>
        <dbReference type="Rhea" id="RHEA:13065"/>
        <dbReference type="ChEBI" id="CHEBI:15377"/>
        <dbReference type="ChEBI" id="CHEBI:15378"/>
        <dbReference type="ChEBI" id="CHEBI:30616"/>
        <dbReference type="ChEBI" id="CHEBI:43474"/>
        <dbReference type="ChEBI" id="CHEBI:456216"/>
    </reaction>
    <physiologicalReaction direction="left-to-right" evidence="35">
        <dbReference type="Rhea" id="RHEA:13066"/>
    </physiologicalReaction>
</comment>
<dbReference type="CDD" id="cd08321">
    <property type="entry name" value="Pyrin_ASC-like"/>
    <property type="match status" value="1"/>
</dbReference>
<dbReference type="GeneTree" id="ENSGT00940000159520"/>
<keyword evidence="22" id="KW-0333">Golgi apparatus</keyword>
<dbReference type="SMART" id="SM01288">
    <property type="entry name" value="FISNA"/>
    <property type="match status" value="1"/>
</dbReference>
<keyword evidence="17" id="KW-0256">Endoplasmic reticulum</keyword>
<evidence type="ECO:0000256" key="16">
    <source>
        <dbReference type="ARBA" id="ARBA00022801"/>
    </source>
</evidence>
<evidence type="ECO:0000256" key="27">
    <source>
        <dbReference type="ARBA" id="ARBA00023163"/>
    </source>
</evidence>
<dbReference type="GO" id="GO:0016787">
    <property type="term" value="F:hydrolase activity"/>
    <property type="evidence" value="ECO:0007669"/>
    <property type="project" value="UniProtKB-KW"/>
</dbReference>
<dbReference type="SMART" id="SM01289">
    <property type="entry name" value="PYRIN"/>
    <property type="match status" value="1"/>
</dbReference>
<dbReference type="GO" id="GO:0006954">
    <property type="term" value="P:inflammatory response"/>
    <property type="evidence" value="ECO:0007669"/>
    <property type="project" value="UniProtKB-KW"/>
</dbReference>
<dbReference type="GO" id="GO:0000139">
    <property type="term" value="C:Golgi membrane"/>
    <property type="evidence" value="ECO:0007669"/>
    <property type="project" value="UniProtKB-SubCell"/>
</dbReference>
<dbReference type="GO" id="GO:0005739">
    <property type="term" value="C:mitochondrion"/>
    <property type="evidence" value="ECO:0007669"/>
    <property type="project" value="UniProtKB-SubCell"/>
</dbReference>
<dbReference type="GO" id="GO:0005815">
    <property type="term" value="C:microtubule organizing center"/>
    <property type="evidence" value="ECO:0007669"/>
    <property type="project" value="UniProtKB-SubCell"/>
</dbReference>
<evidence type="ECO:0000256" key="10">
    <source>
        <dbReference type="ARBA" id="ARBA00022499"/>
    </source>
</evidence>
<dbReference type="SUPFAM" id="SSF47986">
    <property type="entry name" value="DEATH domain"/>
    <property type="match status" value="1"/>
</dbReference>
<dbReference type="Pfam" id="PF13516">
    <property type="entry name" value="LRR_6"/>
    <property type="match status" value="2"/>
</dbReference>
<dbReference type="PANTHER" id="PTHR45690:SF19">
    <property type="entry name" value="NACHT, LRR AND PYD DOMAINS-CONTAINING PROTEIN 3"/>
    <property type="match status" value="1"/>
</dbReference>
<keyword evidence="9" id="KW-0963">Cytoplasm</keyword>
<dbReference type="InterPro" id="IPR007111">
    <property type="entry name" value="NACHT_NTPase"/>
</dbReference>
<proteinExistence type="inferred from homology"/>
<dbReference type="SUPFAM" id="SSF52540">
    <property type="entry name" value="P-loop containing nucleoside triphosphate hydrolases"/>
    <property type="match status" value="1"/>
</dbReference>
<evidence type="ECO:0000256" key="14">
    <source>
        <dbReference type="ARBA" id="ARBA00022737"/>
    </source>
</evidence>
<keyword evidence="28" id="KW-0395">Inflammatory response</keyword>
<dbReference type="Pfam" id="PF05729">
    <property type="entry name" value="NACHT"/>
    <property type="match status" value="1"/>
</dbReference>
<dbReference type="Ensembl" id="ENSCPBT00000018968.1">
    <property type="protein sequence ID" value="ENSCPBP00000016028.1"/>
    <property type="gene ID" value="ENSCPBG00000011820.1"/>
</dbReference>
<dbReference type="SMART" id="SM00368">
    <property type="entry name" value="LRR_RI"/>
    <property type="match status" value="5"/>
</dbReference>
<dbReference type="Gene3D" id="1.10.533.10">
    <property type="entry name" value="Death Domain, Fas"/>
    <property type="match status" value="1"/>
</dbReference>
<feature type="domain" description="Pyrin" evidence="37">
    <location>
        <begin position="1"/>
        <end position="92"/>
    </location>
</feature>
<dbReference type="Pfam" id="PF17776">
    <property type="entry name" value="NLRC4_HD2"/>
    <property type="match status" value="1"/>
</dbReference>
<dbReference type="InterPro" id="IPR001611">
    <property type="entry name" value="Leu-rich_rpt"/>
</dbReference>
<evidence type="ECO:0000256" key="5">
    <source>
        <dbReference type="ARBA" id="ARBA00004267"/>
    </source>
</evidence>
<sequence length="1100" mass="125920">MPETCQDILLTILEDLVEGQRKKFKLKLSDTELRKGYANIPKGHLEKADVTDMVDLLIRYYQQEYAVEVVINVLDQINDKDLAERLRRKSAEVWKTRPVSVKPPDIDHRANYVASVKEKFRRVKDYNSRPGEWVSLEDRYTKLFIVKKHHQAEDKKHELLSRGKRHMDIMRKLSSFADSHVNVEHLFDTLSDGTITRKVILQGIAGIGKTATVSKIMYDWSSGRLYQGRFDYVFHWSCRELNQRTEKLSLAQLILQNWGHPTPEIGEILSCPEKVLFIIDGFDELRFPEDYDKNKSLSCDLDTPHSTAAAVVESLLSSQSLSEACLLVTTRPLAVGMLETHMKADLWAEIVGFLEEDRKEFFKKFFKDEERAAFAYSYIQENDVVFTMCFVPLICWIVCTTLSLQLRYSEELSQKVSTTTEIFTYFVATLLQSHGRAQTSTQDLFHNLGSLAYGGVRDQKVLFDESMLRKCNLEVSKGPSTFLTELLQADIFVETIYSFVHLTVQELFAALFTFWNKEKASELLKEAFVENKSHLILTVRFLFGLNNNKSLKPLKKYYETGMGISKDELLKWTKKALLICQEQGEESHLLLELLHCLFEIQDEEFVISALEEIKEVVFLENSLGQDDQQVILYSLQHAKEFSQLKLASLKERDMNKLVPLLGKCKQIHFNASGISLSTVLKVCAHLLRKLRMTRLYVEHEAEDEMYFTVEASCERDRCRITLDNLPEDTAIAICDHVIPAHPGIVTLDVNGIQGSKKFVNSLKNSLLDSDCRLESVGFNIENPRLQAFQDICQHLATRRSPSKFLLFRRYEEDKIHFGYEAKDEEKSGNRLQKKKKNEKRKGKNEAQKKCFPWPCLIRKTGEKKEKKKDCIAVLSCLPEEYFLELTKWVTSTFTPLALCLDENSINDELMKTICENLNSTDYQLQSLSLRSCSITQESMANICSLFLCNTAVSLDLQSNPVGDEGVKILAACLKSKGCCLEKLSLSNADLTEDCVPAITSLFSQKNTLIWLDLSFNNLGDGGVKALCSALKDKESHLEKLILEDNGITNNCEQELIQLIENTLSLKYLCLDGNKFTSTSSARIYGVWDNYHDDEEEVEED</sequence>
<evidence type="ECO:0000256" key="2">
    <source>
        <dbReference type="ARBA" id="ARBA00004123"/>
    </source>
</evidence>
<keyword evidence="18" id="KW-0067">ATP-binding</keyword>
<keyword evidence="12" id="KW-0597">Phosphoprotein</keyword>
<dbReference type="Pfam" id="PF14484">
    <property type="entry name" value="FISNA"/>
    <property type="match status" value="1"/>
</dbReference>
<evidence type="ECO:0000256" key="1">
    <source>
        <dbReference type="ARBA" id="ARBA00004110"/>
    </source>
</evidence>
<feature type="region of interest" description="Disordered" evidence="36">
    <location>
        <begin position="826"/>
        <end position="845"/>
    </location>
</feature>
<dbReference type="SUPFAM" id="SSF52047">
    <property type="entry name" value="RNI-like"/>
    <property type="match status" value="1"/>
</dbReference>
<evidence type="ECO:0000256" key="31">
    <source>
        <dbReference type="ARBA" id="ARBA00023242"/>
    </source>
</evidence>
<evidence type="ECO:0000256" key="32">
    <source>
        <dbReference type="ARBA" id="ARBA00023288"/>
    </source>
</evidence>
<keyword evidence="15" id="KW-0547">Nucleotide-binding</keyword>
<evidence type="ECO:0000256" key="3">
    <source>
        <dbReference type="ARBA" id="ARBA00004173"/>
    </source>
</evidence>
<dbReference type="PANTHER" id="PTHR45690">
    <property type="entry name" value="NACHT, LRR AND PYD DOMAINS-CONTAINING PROTEIN 12"/>
    <property type="match status" value="1"/>
</dbReference>
<evidence type="ECO:0000256" key="12">
    <source>
        <dbReference type="ARBA" id="ARBA00022553"/>
    </source>
</evidence>
<keyword evidence="25" id="KW-0564">Palmitate</keyword>
<dbReference type="OMA" id="ETHMKAD"/>
<evidence type="ECO:0000256" key="33">
    <source>
        <dbReference type="ARBA" id="ARBA00040040"/>
    </source>
</evidence>
<dbReference type="PROSITE" id="PS50824">
    <property type="entry name" value="DAPIN"/>
    <property type="match status" value="1"/>
</dbReference>
<dbReference type="InterPro" id="IPR027417">
    <property type="entry name" value="P-loop_NTPase"/>
</dbReference>
<comment type="subcellular location">
    <subcellularLocation>
        <location evidence="5">Cytoplasm</location>
        <location evidence="5">Cytoskeleton</location>
        <location evidence="5">Microtubule organizing center</location>
    </subcellularLocation>
    <subcellularLocation>
        <location evidence="4">Endoplasmic reticulum</location>
    </subcellularLocation>
    <subcellularLocation>
        <location evidence="6">Golgi apparatus membrane</location>
    </subcellularLocation>
    <subcellularLocation>
        <location evidence="1">Inflammasome</location>
    </subcellularLocation>
    <subcellularLocation>
        <location evidence="3">Mitochondrion</location>
    </subcellularLocation>
    <subcellularLocation>
        <location evidence="2">Nucleus</location>
    </subcellularLocation>
    <subcellularLocation>
        <location evidence="7">Secreted</location>
    </subcellularLocation>
</comment>
<dbReference type="GeneID" id="101950860"/>
<keyword evidence="40" id="KW-1185">Reference proteome</keyword>
<evidence type="ECO:0000256" key="11">
    <source>
        <dbReference type="ARBA" id="ARBA00022525"/>
    </source>
</evidence>
<dbReference type="Gene3D" id="3.40.50.300">
    <property type="entry name" value="P-loop containing nucleotide triphosphate hydrolases"/>
    <property type="match status" value="1"/>
</dbReference>
<keyword evidence="23" id="KW-0496">Mitochondrion</keyword>
<accession>A0A8C3HCL1</accession>
<evidence type="ECO:0000256" key="24">
    <source>
        <dbReference type="ARBA" id="ARBA00023136"/>
    </source>
</evidence>
<evidence type="ECO:0000256" key="4">
    <source>
        <dbReference type="ARBA" id="ARBA00004240"/>
    </source>
</evidence>
<evidence type="ECO:0000256" key="35">
    <source>
        <dbReference type="ARBA" id="ARBA00048778"/>
    </source>
</evidence>
<evidence type="ECO:0000256" key="25">
    <source>
        <dbReference type="ARBA" id="ARBA00023139"/>
    </source>
</evidence>
<dbReference type="GO" id="GO:0005576">
    <property type="term" value="C:extracellular region"/>
    <property type="evidence" value="ECO:0007669"/>
    <property type="project" value="UniProtKB-SubCell"/>
</dbReference>
<keyword evidence="21" id="KW-0805">Transcription regulation</keyword>
<evidence type="ECO:0000256" key="26">
    <source>
        <dbReference type="ARBA" id="ARBA00023159"/>
    </source>
</evidence>
<dbReference type="InterPro" id="IPR032675">
    <property type="entry name" value="LRR_dom_sf"/>
</dbReference>
<evidence type="ECO:0000256" key="36">
    <source>
        <dbReference type="SAM" id="MobiDB-lite"/>
    </source>
</evidence>
<dbReference type="OrthoDB" id="120976at2759"/>
<feature type="domain" description="NACHT" evidence="38">
    <location>
        <begin position="197"/>
        <end position="399"/>
    </location>
</feature>
<evidence type="ECO:0000256" key="30">
    <source>
        <dbReference type="ARBA" id="ARBA00023233"/>
    </source>
</evidence>
<evidence type="ECO:0000256" key="8">
    <source>
        <dbReference type="ARBA" id="ARBA00008665"/>
    </source>
</evidence>
<keyword evidence="32" id="KW-0449">Lipoprotein</keyword>
<keyword evidence="31" id="KW-0539">Nucleus</keyword>
<dbReference type="Ensembl" id="ENSCPBT00000018961.1">
    <property type="protein sequence ID" value="ENSCPBP00000016024.1"/>
    <property type="gene ID" value="ENSCPBG00000011820.1"/>
</dbReference>
<evidence type="ECO:0000256" key="17">
    <source>
        <dbReference type="ARBA" id="ARBA00022824"/>
    </source>
</evidence>
<keyword evidence="16" id="KW-0378">Hydrolase</keyword>
<dbReference type="InterPro" id="IPR041075">
    <property type="entry name" value="NOD1/2_WH"/>
</dbReference>
<evidence type="ECO:0000256" key="15">
    <source>
        <dbReference type="ARBA" id="ARBA00022741"/>
    </source>
</evidence>
<dbReference type="Pfam" id="PF02758">
    <property type="entry name" value="PYRIN"/>
    <property type="match status" value="1"/>
</dbReference>
<comment type="function">
    <text evidence="34">Independently of inflammasome activation, regulates the differentiation of T helper 2 (Th2) cells and has a role in Th2 cell-dependent asthma and tumor growth. During Th2 differentiation, required for optimal IRF4 binding to IL4 promoter and for IRF4-dependent IL4 transcription. Binds to the consensus DNA sequence 5'-GRRGGNRGAG-3'. May also participate in the transcription of IL5, IL13, GATA3, CCR3, CCR4 and MAF.</text>
</comment>
<evidence type="ECO:0000256" key="21">
    <source>
        <dbReference type="ARBA" id="ARBA00023015"/>
    </source>
</evidence>
<keyword evidence="30" id="KW-1271">Inflammasome</keyword>
<evidence type="ECO:0000256" key="29">
    <source>
        <dbReference type="ARBA" id="ARBA00023212"/>
    </source>
</evidence>
<dbReference type="Gene3D" id="3.80.10.10">
    <property type="entry name" value="Ribonuclease Inhibitor"/>
    <property type="match status" value="1"/>
</dbReference>
<keyword evidence="10" id="KW-1017">Isopeptide bond</keyword>
<evidence type="ECO:0000256" key="9">
    <source>
        <dbReference type="ARBA" id="ARBA00022490"/>
    </source>
</evidence>
<dbReference type="GO" id="GO:0005783">
    <property type="term" value="C:endoplasmic reticulum"/>
    <property type="evidence" value="ECO:0007669"/>
    <property type="project" value="UniProtKB-SubCell"/>
</dbReference>
<dbReference type="KEGG" id="cpic:101950860"/>
<feature type="compositionally biased region" description="Basic residues" evidence="36">
    <location>
        <begin position="831"/>
        <end position="842"/>
    </location>
</feature>
<reference evidence="39" key="1">
    <citation type="journal article" date="2015" name="Genome Biol. Evol.">
        <title>Physical Mapping and Refinement of the Painted Turtle Genome (Chrysemys picta) Inform Amniote Genome Evolution and Challenge Turtle-Bird Chromosomal Conservation.</title>
        <authorList>
            <person name="Badenhorst D."/>
            <person name="Hillier L.W."/>
            <person name="Literman R."/>
            <person name="Montiel E.E."/>
            <person name="Radhakrishnan S."/>
            <person name="Shen Y."/>
            <person name="Minx P."/>
            <person name="Janes D.E."/>
            <person name="Warren W.C."/>
            <person name="Edwards S.V."/>
            <person name="Valenzuela N."/>
        </authorList>
    </citation>
    <scope>NUCLEOTIDE SEQUENCE [LARGE SCALE GENOMIC DNA]</scope>
</reference>
<dbReference type="AlphaFoldDB" id="A0A8C3HCL1"/>
<keyword evidence="26" id="KW-0010">Activator</keyword>
<keyword evidence="29" id="KW-0206">Cytoskeleton</keyword>
<evidence type="ECO:0000256" key="22">
    <source>
        <dbReference type="ARBA" id="ARBA00023034"/>
    </source>
</evidence>
<dbReference type="InterPro" id="IPR004020">
    <property type="entry name" value="DAPIN"/>
</dbReference>
<dbReference type="GO" id="GO:0005634">
    <property type="term" value="C:nucleus"/>
    <property type="evidence" value="ECO:0007669"/>
    <property type="project" value="UniProtKB-SubCell"/>
</dbReference>
<protein>
    <recommendedName>
        <fullName evidence="33">NACHT, LRR and PYD domains-containing protein 3</fullName>
    </recommendedName>
</protein>
<comment type="similarity">
    <text evidence="8">Belongs to the NLRP family.</text>
</comment>
<dbReference type="InterPro" id="IPR011029">
    <property type="entry name" value="DEATH-like_dom_sf"/>
</dbReference>
<keyword evidence="27" id="KW-0804">Transcription</keyword>
<evidence type="ECO:0000256" key="6">
    <source>
        <dbReference type="ARBA" id="ARBA00004394"/>
    </source>
</evidence>
<keyword evidence="19" id="KW-0832">Ubl conjugation</keyword>
<evidence type="ECO:0000256" key="23">
    <source>
        <dbReference type="ARBA" id="ARBA00023128"/>
    </source>
</evidence>
<dbReference type="PROSITE" id="PS50837">
    <property type="entry name" value="NACHT"/>
    <property type="match status" value="1"/>
</dbReference>
<dbReference type="Pfam" id="PF17779">
    <property type="entry name" value="WHD_NOD2"/>
    <property type="match status" value="1"/>
</dbReference>
<dbReference type="InterPro" id="IPR041267">
    <property type="entry name" value="NLRP_HD2"/>
</dbReference>
<evidence type="ECO:0000259" key="37">
    <source>
        <dbReference type="PROSITE" id="PS50824"/>
    </source>
</evidence>
<evidence type="ECO:0000259" key="38">
    <source>
        <dbReference type="PROSITE" id="PS50837"/>
    </source>
</evidence>
<keyword evidence="11" id="KW-0964">Secreted</keyword>
<dbReference type="InterPro" id="IPR050637">
    <property type="entry name" value="NLRP_innate_immun_reg"/>
</dbReference>
<dbReference type="GO" id="GO:0005524">
    <property type="term" value="F:ATP binding"/>
    <property type="evidence" value="ECO:0007669"/>
    <property type="project" value="UniProtKB-KW"/>
</dbReference>